<dbReference type="SUPFAM" id="SSF48317">
    <property type="entry name" value="Acid phosphatase/Vanadium-dependent haloperoxidase"/>
    <property type="match status" value="1"/>
</dbReference>
<dbReference type="Pfam" id="PF01569">
    <property type="entry name" value="PAP2"/>
    <property type="match status" value="1"/>
</dbReference>
<feature type="transmembrane region" description="Helical" evidence="1">
    <location>
        <begin position="20"/>
        <end position="45"/>
    </location>
</feature>
<name>A0AAU8HX10_9FIRM</name>
<keyword evidence="1" id="KW-0472">Membrane</keyword>
<dbReference type="EMBL" id="CP159485">
    <property type="protein sequence ID" value="XCI29929.1"/>
    <property type="molecule type" value="Genomic_DNA"/>
</dbReference>
<feature type="transmembrane region" description="Helical" evidence="1">
    <location>
        <begin position="118"/>
        <end position="139"/>
    </location>
</feature>
<dbReference type="PANTHER" id="PTHR14969:SF13">
    <property type="entry name" value="AT30094P"/>
    <property type="match status" value="1"/>
</dbReference>
<accession>A0AAU8HX10</accession>
<dbReference type="InterPro" id="IPR036938">
    <property type="entry name" value="PAP2/HPO_sf"/>
</dbReference>
<feature type="transmembrane region" description="Helical" evidence="1">
    <location>
        <begin position="267"/>
        <end position="285"/>
    </location>
</feature>
<dbReference type="RefSeq" id="WP_353894476.1">
    <property type="nucleotide sequence ID" value="NZ_CP159485.1"/>
</dbReference>
<feature type="transmembrane region" description="Helical" evidence="1">
    <location>
        <begin position="230"/>
        <end position="247"/>
    </location>
</feature>
<keyword evidence="1" id="KW-0812">Transmembrane</keyword>
<evidence type="ECO:0000313" key="3">
    <source>
        <dbReference type="EMBL" id="XCI29929.1"/>
    </source>
</evidence>
<sequence length="305" mass="34359">MFDSSFIVWLQQFSNGFLDSFFTIITTVGNPEYYMIAFPFIYWCISKRMAYRFTIFFLLSTYVNTIVKGFTDVARPCSSEVRVLYGDSTYGSSSFPSGHTQGTASFWGYLAYYFKNRYFTCFAVVLTALVGLSRIYLGLHFAIDVVAGLFIAIMVLTLFNLFYDKVASRLDGLSWKLKVGLSTVLPLLLLVPPGHDKGMLVGFAIGLMVGYQLDKRYLNFSNSATIAKQGVKFVIGVVGLFVLRVVLKELFEVIGFSALTEHGADMVRYLFVGLWASYFAPYLFVKLGLSKEPKIEIGQDHRVKV</sequence>
<dbReference type="SMART" id="SM00014">
    <property type="entry name" value="acidPPc"/>
    <property type="match status" value="1"/>
</dbReference>
<feature type="domain" description="Phosphatidic acid phosphatase type 2/haloperoxidase" evidence="2">
    <location>
        <begin position="50"/>
        <end position="160"/>
    </location>
</feature>
<feature type="transmembrane region" description="Helical" evidence="1">
    <location>
        <begin position="145"/>
        <end position="163"/>
    </location>
</feature>
<gene>
    <name evidence="3" type="ORF">PRVXH_001281</name>
</gene>
<proteinExistence type="predicted"/>
<dbReference type="GO" id="GO:0042392">
    <property type="term" value="F:sphingosine-1-phosphate phosphatase activity"/>
    <property type="evidence" value="ECO:0007669"/>
    <property type="project" value="TreeGrafter"/>
</dbReference>
<keyword evidence="1" id="KW-1133">Transmembrane helix</keyword>
<organism evidence="3">
    <name type="scientific">Proteinivorax hydrogeniformans</name>
    <dbReference type="NCBI Taxonomy" id="1826727"/>
    <lineage>
        <taxon>Bacteria</taxon>
        <taxon>Bacillati</taxon>
        <taxon>Bacillota</taxon>
        <taxon>Clostridia</taxon>
        <taxon>Eubacteriales</taxon>
        <taxon>Proteinivoracaceae</taxon>
        <taxon>Proteinivorax</taxon>
    </lineage>
</organism>
<evidence type="ECO:0000259" key="2">
    <source>
        <dbReference type="SMART" id="SM00014"/>
    </source>
</evidence>
<evidence type="ECO:0000256" key="1">
    <source>
        <dbReference type="SAM" id="Phobius"/>
    </source>
</evidence>
<dbReference type="InterPro" id="IPR000326">
    <property type="entry name" value="PAP2/HPO"/>
</dbReference>
<dbReference type="PANTHER" id="PTHR14969">
    <property type="entry name" value="SPHINGOSINE-1-PHOSPHATE PHOSPHOHYDROLASE"/>
    <property type="match status" value="1"/>
</dbReference>
<protein>
    <submittedName>
        <fullName evidence="3">Phosphatase PAP2 family protein</fullName>
    </submittedName>
</protein>
<dbReference type="AlphaFoldDB" id="A0AAU8HX10"/>
<reference evidence="3" key="1">
    <citation type="journal article" date="2018" name="Antonie Van Leeuwenhoek">
        <title>Proteinivorax hydrogeniformans sp. nov., an anaerobic, haloalkaliphilic bacterium fermenting proteinaceous compounds with high hydrogen production.</title>
        <authorList>
            <person name="Boltyanskaya Y."/>
            <person name="Detkova E."/>
            <person name="Pimenov N."/>
            <person name="Kevbrin V."/>
        </authorList>
    </citation>
    <scope>NUCLEOTIDE SEQUENCE</scope>
    <source>
        <strain evidence="3">Z-710</strain>
    </source>
</reference>
<dbReference type="Gene3D" id="1.20.144.10">
    <property type="entry name" value="Phosphatidic acid phosphatase type 2/haloperoxidase"/>
    <property type="match status" value="1"/>
</dbReference>
<reference evidence="3" key="2">
    <citation type="submission" date="2024-06" db="EMBL/GenBank/DDBJ databases">
        <authorList>
            <person name="Petrova K.O."/>
            <person name="Toshchakov S.V."/>
            <person name="Boltjanskaja Y.V."/>
            <person name="Kevbrin V.V."/>
        </authorList>
    </citation>
    <scope>NUCLEOTIDE SEQUENCE</scope>
    <source>
        <strain evidence="3">Z-710</strain>
    </source>
</reference>